<dbReference type="Pfam" id="PF01321">
    <property type="entry name" value="Creatinase_N"/>
    <property type="match status" value="1"/>
</dbReference>
<organism evidence="8 9">
    <name type="scientific">Staphylococcus argensis</name>
    <dbReference type="NCBI Taxonomy" id="1607738"/>
    <lineage>
        <taxon>Bacteria</taxon>
        <taxon>Bacillati</taxon>
        <taxon>Bacillota</taxon>
        <taxon>Bacilli</taxon>
        <taxon>Bacillales</taxon>
        <taxon>Staphylococcaceae</taxon>
        <taxon>Staphylococcus</taxon>
    </lineage>
</organism>
<dbReference type="RefSeq" id="WP_103371329.1">
    <property type="nucleotide sequence ID" value="NZ_CBCRVO010000001.1"/>
</dbReference>
<evidence type="ECO:0000256" key="4">
    <source>
        <dbReference type="ARBA" id="ARBA00022801"/>
    </source>
</evidence>
<evidence type="ECO:0000259" key="6">
    <source>
        <dbReference type="Pfam" id="PF00557"/>
    </source>
</evidence>
<dbReference type="InterPro" id="IPR050659">
    <property type="entry name" value="Peptidase_M24B"/>
</dbReference>
<dbReference type="InterPro" id="IPR000994">
    <property type="entry name" value="Pept_M24"/>
</dbReference>
<evidence type="ECO:0000313" key="8">
    <source>
        <dbReference type="EMBL" id="POA10047.1"/>
    </source>
</evidence>
<comment type="cofactor">
    <cofactor evidence="1">
        <name>Mn(2+)</name>
        <dbReference type="ChEBI" id="CHEBI:29035"/>
    </cofactor>
</comment>
<dbReference type="Pfam" id="PF00557">
    <property type="entry name" value="Peptidase_M24"/>
    <property type="match status" value="1"/>
</dbReference>
<feature type="domain" description="Peptidase M24" evidence="6">
    <location>
        <begin position="134"/>
        <end position="336"/>
    </location>
</feature>
<dbReference type="Proteomes" id="UP000242712">
    <property type="component" value="Unassembled WGS sequence"/>
</dbReference>
<dbReference type="SUPFAM" id="SSF53092">
    <property type="entry name" value="Creatinase/prolidase N-terminal domain"/>
    <property type="match status" value="1"/>
</dbReference>
<evidence type="ECO:0000256" key="1">
    <source>
        <dbReference type="ARBA" id="ARBA00001936"/>
    </source>
</evidence>
<evidence type="ECO:0000256" key="3">
    <source>
        <dbReference type="ARBA" id="ARBA00022723"/>
    </source>
</evidence>
<accession>A0A2K4FFF8</accession>
<dbReference type="InterPro" id="IPR029149">
    <property type="entry name" value="Creatin/AminoP/Spt16_N"/>
</dbReference>
<evidence type="ECO:0000259" key="7">
    <source>
        <dbReference type="Pfam" id="PF01321"/>
    </source>
</evidence>
<dbReference type="GeneID" id="98297641"/>
<dbReference type="InterPro" id="IPR000587">
    <property type="entry name" value="Creatinase_N"/>
</dbReference>
<evidence type="ECO:0000313" key="9">
    <source>
        <dbReference type="Proteomes" id="UP000242712"/>
    </source>
</evidence>
<evidence type="ECO:0000256" key="5">
    <source>
        <dbReference type="RuleBase" id="RU000590"/>
    </source>
</evidence>
<dbReference type="InterPro" id="IPR001131">
    <property type="entry name" value="Peptidase_M24B_aminopep-P_CS"/>
</dbReference>
<dbReference type="CDD" id="cd01092">
    <property type="entry name" value="APP-like"/>
    <property type="match status" value="1"/>
</dbReference>
<dbReference type="InterPro" id="IPR036005">
    <property type="entry name" value="Creatinase/aminopeptidase-like"/>
</dbReference>
<reference evidence="8 9" key="1">
    <citation type="submission" date="2017-08" db="EMBL/GenBank/DDBJ databases">
        <title>Draft genome sequences of 64 type strains of genus Staph aureus.</title>
        <authorList>
            <person name="Cole K."/>
            <person name="Golubchik T."/>
            <person name="Russell J."/>
            <person name="Foster D."/>
            <person name="Llewelyn M."/>
            <person name="Wilson D."/>
            <person name="Crook D."/>
            <person name="Paul J."/>
        </authorList>
    </citation>
    <scope>NUCLEOTIDE SEQUENCE [LARGE SCALE GENOMIC DNA]</scope>
    <source>
        <strain evidence="8 9">DSM 29875</strain>
    </source>
</reference>
<dbReference type="GO" id="GO:0046872">
    <property type="term" value="F:metal ion binding"/>
    <property type="evidence" value="ECO:0007669"/>
    <property type="project" value="UniProtKB-KW"/>
</dbReference>
<dbReference type="GO" id="GO:0016787">
    <property type="term" value="F:hydrolase activity"/>
    <property type="evidence" value="ECO:0007669"/>
    <property type="project" value="UniProtKB-KW"/>
</dbReference>
<comment type="similarity">
    <text evidence="2 5">Belongs to the peptidase M24B family.</text>
</comment>
<dbReference type="SUPFAM" id="SSF55920">
    <property type="entry name" value="Creatinase/aminopeptidase"/>
    <property type="match status" value="1"/>
</dbReference>
<keyword evidence="4" id="KW-0378">Hydrolase</keyword>
<evidence type="ECO:0000256" key="2">
    <source>
        <dbReference type="ARBA" id="ARBA00008766"/>
    </source>
</evidence>
<protein>
    <submittedName>
        <fullName evidence="8">Peptidase M24 family protein</fullName>
    </submittedName>
</protein>
<dbReference type="PANTHER" id="PTHR46112:SF3">
    <property type="entry name" value="AMINOPEPTIDASE YPDF"/>
    <property type="match status" value="1"/>
</dbReference>
<feature type="domain" description="Creatinase N-terminal" evidence="7">
    <location>
        <begin position="3"/>
        <end position="126"/>
    </location>
</feature>
<name>A0A2K4FFF8_9STAP</name>
<dbReference type="PANTHER" id="PTHR46112">
    <property type="entry name" value="AMINOPEPTIDASE"/>
    <property type="match status" value="1"/>
</dbReference>
<keyword evidence="9" id="KW-1185">Reference proteome</keyword>
<dbReference type="Gene3D" id="3.90.230.10">
    <property type="entry name" value="Creatinase/methionine aminopeptidase superfamily"/>
    <property type="match status" value="1"/>
</dbReference>
<dbReference type="PROSITE" id="PS00491">
    <property type="entry name" value="PROLINE_PEPTIDASE"/>
    <property type="match status" value="1"/>
</dbReference>
<comment type="caution">
    <text evidence="8">The sequence shown here is derived from an EMBL/GenBank/DDBJ whole genome shotgun (WGS) entry which is preliminary data.</text>
</comment>
<keyword evidence="3 5" id="KW-0479">Metal-binding</keyword>
<proteinExistence type="inferred from homology"/>
<dbReference type="OrthoDB" id="9806388at2"/>
<dbReference type="AlphaFoldDB" id="A0A2K4FFF8"/>
<dbReference type="Gene3D" id="3.40.350.10">
    <property type="entry name" value="Creatinase/prolidase N-terminal domain"/>
    <property type="match status" value="1"/>
</dbReference>
<dbReference type="EMBL" id="PPPX01000001">
    <property type="protein sequence ID" value="POA10047.1"/>
    <property type="molecule type" value="Genomic_DNA"/>
</dbReference>
<gene>
    <name evidence="8" type="ORF">CD039_04690</name>
</gene>
<sequence>MDRLEQVNQLLIDKHLDALVVLSDFNRRYLSQFTGTSGALIITPEKKILLTDFRYMDQASQQATAFKVINQDGKLLDAIKSHLQDLNVENVGFEGNLVSYDTYLQLSKAPISLISVSGAIEEIREVKTEDEIQIIQKAAEIVDEAYDYILTVTKAGMTEHDVKAKLESKMLELGAEDTSFDTIVASGYRGAMPHGVASDKVIEEGDLITLDYGAYYKGYASDITRTFAVGEPDDKLKEIHQIVLDANLKAIEAAKPGMKASELDAVARDYISEKGYGDYFGHSLGHGIGLDVHEGPALSRRSDSTLKVNQCVTIEPGIYLEGLGGVRIEDDILITENGCERFTKSSKDLIIL</sequence>
<dbReference type="FunFam" id="3.90.230.10:FF:000014">
    <property type="entry name" value="Aminopeptidase P family protein"/>
    <property type="match status" value="1"/>
</dbReference>